<evidence type="ECO:0000256" key="1">
    <source>
        <dbReference type="SAM" id="Phobius"/>
    </source>
</evidence>
<reference evidence="3" key="1">
    <citation type="submission" date="2018-06" db="EMBL/GenBank/DDBJ databases">
        <title>Complete genome of Serratia marcescens Siphophage Scapp.</title>
        <authorList>
            <person name="Koehler B.T."/>
            <person name="Bonasera R."/>
            <person name="Liu M."/>
            <person name="Kongari R."/>
        </authorList>
    </citation>
    <scope>NUCLEOTIDE SEQUENCE [LARGE SCALE GENOMIC DNA]</scope>
</reference>
<evidence type="ECO:0000313" key="2">
    <source>
        <dbReference type="EMBL" id="AXH50964.1"/>
    </source>
</evidence>
<dbReference type="EMBL" id="MH553517">
    <property type="protein sequence ID" value="AXH50964.1"/>
    <property type="molecule type" value="Genomic_DNA"/>
</dbReference>
<proteinExistence type="predicted"/>
<feature type="transmembrane region" description="Helical" evidence="1">
    <location>
        <begin position="91"/>
        <end position="108"/>
    </location>
</feature>
<accession>A0A345L6R2</accession>
<sequence>MALTKIKFRGRIARTFGKEFDLDVVSPSEAIRALCCVLPGFEPYLNEAEEKGVRFGVFVNGRNIGEDRVTAVSGRSEIILEAVVTGSKRGGLIQTIIGGALIAASFFFPPAWAVAGVALSTVAFSVGASMALGGVMQMLAPQPQGLNGVQDVENKPNYAFGPPVNTTAQGNPIPVLLGEREIGGAVLSAGVYVE</sequence>
<keyword evidence="1" id="KW-0472">Membrane</keyword>
<dbReference type="Proteomes" id="UP000260583">
    <property type="component" value="Segment"/>
</dbReference>
<keyword evidence="3" id="KW-1185">Reference proteome</keyword>
<protein>
    <submittedName>
        <fullName evidence="2">Putative minor tail protein</fullName>
    </submittedName>
</protein>
<keyword evidence="1" id="KW-1133">Transmembrane helix</keyword>
<organism evidence="2 3">
    <name type="scientific">Serratia phage Scapp</name>
    <dbReference type="NCBI Taxonomy" id="2282409"/>
    <lineage>
        <taxon>Viruses</taxon>
        <taxon>Duplodnaviria</taxon>
        <taxon>Heunggongvirae</taxon>
        <taxon>Uroviricota</taxon>
        <taxon>Caudoviricetes</taxon>
        <taxon>Scappvirus</taxon>
        <taxon>Scappvirus scapp</taxon>
    </lineage>
</organism>
<feature type="transmembrane region" description="Helical" evidence="1">
    <location>
        <begin position="114"/>
        <end position="135"/>
    </location>
</feature>
<keyword evidence="1" id="KW-0812">Transmembrane</keyword>
<evidence type="ECO:0000313" key="3">
    <source>
        <dbReference type="Proteomes" id="UP000260583"/>
    </source>
</evidence>
<gene>
    <name evidence="2" type="ORF">CPT_Scapp_035</name>
</gene>
<name>A0A345L6R2_9CAUD</name>